<gene>
    <name evidence="1" type="ORF">RM641_36310</name>
</gene>
<name>A0ABU2PPH2_9ACTN</name>
<evidence type="ECO:0000313" key="1">
    <source>
        <dbReference type="EMBL" id="MDT0392894.1"/>
    </source>
</evidence>
<keyword evidence="2" id="KW-1185">Reference proteome</keyword>
<organism evidence="1 2">
    <name type="scientific">Streptomyces dubilierae</name>
    <dbReference type="NCBI Taxonomy" id="3075533"/>
    <lineage>
        <taxon>Bacteria</taxon>
        <taxon>Bacillati</taxon>
        <taxon>Actinomycetota</taxon>
        <taxon>Actinomycetes</taxon>
        <taxon>Kitasatosporales</taxon>
        <taxon>Streptomycetaceae</taxon>
        <taxon>Streptomyces</taxon>
    </lineage>
</organism>
<evidence type="ECO:0000313" key="2">
    <source>
        <dbReference type="Proteomes" id="UP001183586"/>
    </source>
</evidence>
<proteinExistence type="predicted"/>
<accession>A0ABU2PPH2</accession>
<protein>
    <submittedName>
        <fullName evidence="1">IS5/IS1182 family transposase</fullName>
    </submittedName>
</protein>
<reference evidence="2" key="1">
    <citation type="submission" date="2023-07" db="EMBL/GenBank/DDBJ databases">
        <title>30 novel species of actinomycetes from the DSMZ collection.</title>
        <authorList>
            <person name="Nouioui I."/>
        </authorList>
    </citation>
    <scope>NUCLEOTIDE SEQUENCE [LARGE SCALE GENOMIC DNA]</scope>
    <source>
        <strain evidence="2">DSM 41921</strain>
    </source>
</reference>
<comment type="caution">
    <text evidence="1">The sequence shown here is derived from an EMBL/GenBank/DDBJ whole genome shotgun (WGS) entry which is preliminary data.</text>
</comment>
<feature type="non-terminal residue" evidence="1">
    <location>
        <position position="29"/>
    </location>
</feature>
<dbReference type="EMBL" id="JAVREU010000034">
    <property type="protein sequence ID" value="MDT0392894.1"/>
    <property type="molecule type" value="Genomic_DNA"/>
</dbReference>
<dbReference type="Proteomes" id="UP001183586">
    <property type="component" value="Unassembled WGS sequence"/>
</dbReference>
<sequence length="29" mass="3462">MGRDTWSWIVPDGLWELARPLIPEDRVRP</sequence>